<evidence type="ECO:0000313" key="8">
    <source>
        <dbReference type="EMBL" id="TYB79610.1"/>
    </source>
</evidence>
<evidence type="ECO:0000313" key="9">
    <source>
        <dbReference type="Proteomes" id="UP000323720"/>
    </source>
</evidence>
<dbReference type="GO" id="GO:0004765">
    <property type="term" value="F:shikimate kinase activity"/>
    <property type="evidence" value="ECO:0007669"/>
    <property type="project" value="UniProtKB-UniRule"/>
</dbReference>
<protein>
    <recommendedName>
        <fullName evidence="7">Shikimate kinase</fullName>
        <shortName evidence="7">SK</shortName>
        <ecNumber evidence="7">2.7.1.71</ecNumber>
    </recommendedName>
</protein>
<dbReference type="HAMAP" id="MF_00109">
    <property type="entry name" value="Shikimate_kinase"/>
    <property type="match status" value="1"/>
</dbReference>
<organism evidence="8 9">
    <name type="scientific">Bizionia myxarmorum</name>
    <dbReference type="NCBI Taxonomy" id="291186"/>
    <lineage>
        <taxon>Bacteria</taxon>
        <taxon>Pseudomonadati</taxon>
        <taxon>Bacteroidota</taxon>
        <taxon>Flavobacteriia</taxon>
        <taxon>Flavobacteriales</taxon>
        <taxon>Flavobacteriaceae</taxon>
        <taxon>Bizionia</taxon>
    </lineage>
</organism>
<feature type="binding site" evidence="7">
    <location>
        <position position="32"/>
    </location>
    <ligand>
        <name>substrate</name>
    </ligand>
</feature>
<dbReference type="CDD" id="cd00464">
    <property type="entry name" value="SK"/>
    <property type="match status" value="1"/>
</dbReference>
<comment type="subcellular location">
    <subcellularLocation>
        <location evidence="7">Cytoplasm</location>
    </subcellularLocation>
</comment>
<sequence length="171" mass="19355">MNIILLGYMTSGKTLIGQKLAKILNKPFQDLDHYIEKIENCSISDIFESKGEIYFRKIESLHLKGFLKQKDMILSLGGGTPCYGANMALIQEQTDTKSVYLNVSVAELGKRLFANKMNRPLVSHLKTQEETTEFVGKHIFERINFYNQANLIVNANQSPEEIVADILSKLV</sequence>
<gene>
    <name evidence="7" type="primary">aroK</name>
    <name evidence="8" type="ORF">ES674_07600</name>
</gene>
<dbReference type="OrthoDB" id="9800332at2"/>
<dbReference type="GO" id="GO:0009423">
    <property type="term" value="P:chorismate biosynthetic process"/>
    <property type="evidence" value="ECO:0007669"/>
    <property type="project" value="UniProtKB-UniRule"/>
</dbReference>
<reference evidence="8 9" key="1">
    <citation type="submission" date="2019-08" db="EMBL/GenBank/DDBJ databases">
        <title>Genomes of Antarctic Bizionia species.</title>
        <authorList>
            <person name="Bowman J.P."/>
        </authorList>
    </citation>
    <scope>NUCLEOTIDE SEQUENCE [LARGE SCALE GENOMIC DNA]</scope>
    <source>
        <strain evidence="8 9">ADA-4</strain>
    </source>
</reference>
<comment type="caution">
    <text evidence="7">Lacks conserved residue(s) required for the propagation of feature annotation.</text>
</comment>
<feature type="binding site" evidence="7">
    <location>
        <position position="14"/>
    </location>
    <ligand>
        <name>Mg(2+)</name>
        <dbReference type="ChEBI" id="CHEBI:18420"/>
    </ligand>
</feature>
<dbReference type="GO" id="GO:0005829">
    <property type="term" value="C:cytosol"/>
    <property type="evidence" value="ECO:0007669"/>
    <property type="project" value="TreeGrafter"/>
</dbReference>
<dbReference type="PANTHER" id="PTHR21087:SF16">
    <property type="entry name" value="SHIKIMATE KINASE 1, CHLOROPLASTIC"/>
    <property type="match status" value="1"/>
</dbReference>
<proteinExistence type="inferred from homology"/>
<keyword evidence="7" id="KW-0460">Magnesium</keyword>
<evidence type="ECO:0000256" key="7">
    <source>
        <dbReference type="HAMAP-Rule" id="MF_00109"/>
    </source>
</evidence>
<dbReference type="PRINTS" id="PR01100">
    <property type="entry name" value="SHIKIMTKNASE"/>
</dbReference>
<dbReference type="RefSeq" id="WP_148403343.1">
    <property type="nucleotide sequence ID" value="NZ_VSKK01000001.1"/>
</dbReference>
<dbReference type="InterPro" id="IPR000623">
    <property type="entry name" value="Shikimate_kinase/TSH1"/>
</dbReference>
<dbReference type="EMBL" id="VSKK01000001">
    <property type="protein sequence ID" value="TYB79610.1"/>
    <property type="molecule type" value="Genomic_DNA"/>
</dbReference>
<dbReference type="Gene3D" id="3.40.50.300">
    <property type="entry name" value="P-loop containing nucleotide triphosphate hydrolases"/>
    <property type="match status" value="1"/>
</dbReference>
<dbReference type="GO" id="GO:0005524">
    <property type="term" value="F:ATP binding"/>
    <property type="evidence" value="ECO:0007669"/>
    <property type="project" value="UniProtKB-UniRule"/>
</dbReference>
<comment type="caution">
    <text evidence="8">The sequence shown here is derived from an EMBL/GenBank/DDBJ whole genome shotgun (WGS) entry which is preliminary data.</text>
</comment>
<keyword evidence="6 7" id="KW-0057">Aromatic amino acid biosynthesis</keyword>
<feature type="binding site" evidence="7">
    <location>
        <position position="56"/>
    </location>
    <ligand>
        <name>substrate</name>
    </ligand>
</feature>
<comment type="pathway">
    <text evidence="7">Metabolic intermediate biosynthesis; chorismate biosynthesis; chorismate from D-erythrose 4-phosphate and phosphoenolpyruvate: step 5/7.</text>
</comment>
<dbReference type="InterPro" id="IPR031322">
    <property type="entry name" value="Shikimate/glucono_kinase"/>
</dbReference>
<dbReference type="EC" id="2.7.1.71" evidence="7"/>
<comment type="subunit">
    <text evidence="7">Monomer.</text>
</comment>
<accession>A0A5D0RD59</accession>
<dbReference type="GO" id="GO:0009073">
    <property type="term" value="P:aromatic amino acid family biosynthetic process"/>
    <property type="evidence" value="ECO:0007669"/>
    <property type="project" value="UniProtKB-KW"/>
</dbReference>
<evidence type="ECO:0000256" key="2">
    <source>
        <dbReference type="ARBA" id="ARBA00022679"/>
    </source>
</evidence>
<name>A0A5D0RD59_9FLAO</name>
<evidence type="ECO:0000256" key="3">
    <source>
        <dbReference type="ARBA" id="ARBA00022741"/>
    </source>
</evidence>
<feature type="binding site" evidence="7">
    <location>
        <position position="119"/>
    </location>
    <ligand>
        <name>ATP</name>
        <dbReference type="ChEBI" id="CHEBI:30616"/>
    </ligand>
</feature>
<dbReference type="AlphaFoldDB" id="A0A5D0RD59"/>
<evidence type="ECO:0000256" key="1">
    <source>
        <dbReference type="ARBA" id="ARBA00022605"/>
    </source>
</evidence>
<dbReference type="UniPathway" id="UPA00053">
    <property type="reaction ID" value="UER00088"/>
</dbReference>
<feature type="binding site" evidence="7">
    <location>
        <position position="142"/>
    </location>
    <ligand>
        <name>substrate</name>
    </ligand>
</feature>
<dbReference type="InterPro" id="IPR027417">
    <property type="entry name" value="P-loop_NTPase"/>
</dbReference>
<dbReference type="GO" id="GO:0008652">
    <property type="term" value="P:amino acid biosynthetic process"/>
    <property type="evidence" value="ECO:0007669"/>
    <property type="project" value="UniProtKB-KW"/>
</dbReference>
<keyword evidence="3 7" id="KW-0547">Nucleotide-binding</keyword>
<dbReference type="Proteomes" id="UP000323720">
    <property type="component" value="Unassembled WGS sequence"/>
</dbReference>
<comment type="cofactor">
    <cofactor evidence="7">
        <name>Mg(2+)</name>
        <dbReference type="ChEBI" id="CHEBI:18420"/>
    </cofactor>
    <text evidence="7">Binds 1 Mg(2+) ion per subunit.</text>
</comment>
<keyword evidence="7" id="KW-0963">Cytoplasm</keyword>
<keyword evidence="1 7" id="KW-0028">Amino-acid biosynthesis</keyword>
<feature type="binding site" evidence="7">
    <location>
        <begin position="10"/>
        <end position="15"/>
    </location>
    <ligand>
        <name>ATP</name>
        <dbReference type="ChEBI" id="CHEBI:30616"/>
    </ligand>
</feature>
<keyword evidence="7" id="KW-0479">Metal-binding</keyword>
<comment type="similarity">
    <text evidence="7">Belongs to the shikimate kinase family.</text>
</comment>
<dbReference type="SUPFAM" id="SSF52540">
    <property type="entry name" value="P-loop containing nucleoside triphosphate hydrolases"/>
    <property type="match status" value="1"/>
</dbReference>
<comment type="function">
    <text evidence="7">Catalyzes the specific phosphorylation of the 3-hydroxyl group of shikimic acid using ATP as a cosubstrate.</text>
</comment>
<dbReference type="Pfam" id="PF01202">
    <property type="entry name" value="SKI"/>
    <property type="match status" value="1"/>
</dbReference>
<dbReference type="GO" id="GO:0000287">
    <property type="term" value="F:magnesium ion binding"/>
    <property type="evidence" value="ECO:0007669"/>
    <property type="project" value="UniProtKB-UniRule"/>
</dbReference>
<feature type="binding site" evidence="7">
    <location>
        <position position="78"/>
    </location>
    <ligand>
        <name>substrate</name>
    </ligand>
</feature>
<keyword evidence="2 7" id="KW-0808">Transferase</keyword>
<keyword evidence="4 7" id="KW-0418">Kinase</keyword>
<dbReference type="PANTHER" id="PTHR21087">
    <property type="entry name" value="SHIKIMATE KINASE"/>
    <property type="match status" value="1"/>
</dbReference>
<evidence type="ECO:0000256" key="6">
    <source>
        <dbReference type="ARBA" id="ARBA00023141"/>
    </source>
</evidence>
<keyword evidence="9" id="KW-1185">Reference proteome</keyword>
<evidence type="ECO:0000256" key="5">
    <source>
        <dbReference type="ARBA" id="ARBA00022840"/>
    </source>
</evidence>
<evidence type="ECO:0000256" key="4">
    <source>
        <dbReference type="ARBA" id="ARBA00022777"/>
    </source>
</evidence>
<comment type="catalytic activity">
    <reaction evidence="7">
        <text>shikimate + ATP = 3-phosphoshikimate + ADP + H(+)</text>
        <dbReference type="Rhea" id="RHEA:13121"/>
        <dbReference type="ChEBI" id="CHEBI:15378"/>
        <dbReference type="ChEBI" id="CHEBI:30616"/>
        <dbReference type="ChEBI" id="CHEBI:36208"/>
        <dbReference type="ChEBI" id="CHEBI:145989"/>
        <dbReference type="ChEBI" id="CHEBI:456216"/>
        <dbReference type="EC" id="2.7.1.71"/>
    </reaction>
</comment>
<keyword evidence="5 7" id="KW-0067">ATP-binding</keyword>